<proteinExistence type="predicted"/>
<evidence type="ECO:0000313" key="3">
    <source>
        <dbReference type="EMBL" id="KAK2178332.1"/>
    </source>
</evidence>
<accession>A0AAD9KVJ7</accession>
<dbReference type="SMART" id="SM01411">
    <property type="entry name" value="Ephrin_rec_like"/>
    <property type="match status" value="5"/>
</dbReference>
<evidence type="ECO:0008006" key="5">
    <source>
        <dbReference type="Google" id="ProtNLM"/>
    </source>
</evidence>
<feature type="domain" description="Tyrosine-protein kinase ephrin type A/B receptor-like" evidence="2">
    <location>
        <begin position="225"/>
        <end position="271"/>
    </location>
</feature>
<feature type="domain" description="Tyrosine-protein kinase ephrin type A/B receptor-like" evidence="2">
    <location>
        <begin position="278"/>
        <end position="325"/>
    </location>
</feature>
<dbReference type="GO" id="GO:0007165">
    <property type="term" value="P:signal transduction"/>
    <property type="evidence" value="ECO:0007669"/>
    <property type="project" value="TreeGrafter"/>
</dbReference>
<dbReference type="InterPro" id="IPR052071">
    <property type="entry name" value="SCUB_EGF-like_domain"/>
</dbReference>
<dbReference type="InterPro" id="IPR009030">
    <property type="entry name" value="Growth_fac_rcpt_cys_sf"/>
</dbReference>
<gene>
    <name evidence="3" type="ORF">NP493_546g00003</name>
</gene>
<name>A0AAD9KVJ7_RIDPI</name>
<dbReference type="SUPFAM" id="SSF57184">
    <property type="entry name" value="Growth factor receptor domain"/>
    <property type="match status" value="3"/>
</dbReference>
<comment type="caution">
    <text evidence="3">The sequence shown here is derived from an EMBL/GenBank/DDBJ whole genome shotgun (WGS) entry which is preliminary data.</text>
</comment>
<feature type="domain" description="Tyrosine-protein kinase ephrin type A/B receptor-like" evidence="2">
    <location>
        <begin position="391"/>
        <end position="434"/>
    </location>
</feature>
<dbReference type="EMBL" id="JAODUO010000546">
    <property type="protein sequence ID" value="KAK2178332.1"/>
    <property type="molecule type" value="Genomic_DNA"/>
</dbReference>
<dbReference type="InterPro" id="IPR000082">
    <property type="entry name" value="SEA_dom"/>
</dbReference>
<dbReference type="Pfam" id="PF07699">
    <property type="entry name" value="Ephrin_rec_like"/>
    <property type="match status" value="4"/>
</dbReference>
<dbReference type="AlphaFoldDB" id="A0AAD9KVJ7"/>
<evidence type="ECO:0000259" key="2">
    <source>
        <dbReference type="Pfam" id="PF07699"/>
    </source>
</evidence>
<evidence type="ECO:0000313" key="4">
    <source>
        <dbReference type="Proteomes" id="UP001209878"/>
    </source>
</evidence>
<dbReference type="Gene3D" id="2.10.50.10">
    <property type="entry name" value="Tumor Necrosis Factor Receptor, subunit A, domain 2"/>
    <property type="match status" value="4"/>
</dbReference>
<dbReference type="InterPro" id="IPR011641">
    <property type="entry name" value="Tyr-kin_ephrin_A/B_rcpt-like"/>
</dbReference>
<feature type="domain" description="Tyrosine-protein kinase ephrin type A/B receptor-like" evidence="2">
    <location>
        <begin position="338"/>
        <end position="381"/>
    </location>
</feature>
<dbReference type="Pfam" id="PF01390">
    <property type="entry name" value="SEA"/>
    <property type="match status" value="1"/>
</dbReference>
<protein>
    <recommendedName>
        <fullName evidence="5">Tyrosine-protein kinase ephrin type A/B receptor-like domain-containing protein</fullName>
    </recommendedName>
</protein>
<sequence length="634" mass="69936">MCDFNVFIRMGDCKDPADPIGGNVQCHSVDHVHKRCTVSCYGHKTFIRPVPKFYSCGPMGLWNTNSPMNKFKVPPCGEIGIVKKHLKFGWDFNTYADFTADTAKEIDLNLRKKFGYWNTKLKTQHNGTPFCVTAYCSDVTIKVYAIKKDYRINIEICSVAVNVGSNMPVVEAITEEVLLNHGFDLHSIIPGAKDIGRMSYWIEEEVSCEDGYQAVGSTCVKCTVGTVYNSGTKTCDDCPIGSYRGRADTQCKDCPSGKTTETAGSTSSSDCIDSCDKGHFFNLWSGRCEPCGYSYYQPDSGRTYCLACDADYITPTDTAVSKNECNKSCDAGHELVNGKCTKCAQGFYKSDKTEADKFGFCKSCPVYLITESEGAISIDNCTTGNCSAGYKTDKEKCTPCPVGTYQPEKWKYTCIKCENGFVTLRPGSTKQTDCSVKAIWYTFSLTFNKPWIDAYADMSSENYKKLEAKIVKSIEYLFSRRLADIYINGIVTVQKMTKGSVVVLVKAPFDQKGDDMLTKTRIEFVLSATVKNGELPVPRDANFAPLKTVASAQPQVVKVPMKDCKEGYQTDGDNGCVQCTKDTYQPTGVTNVCYSCGAGYGTVKGNAVRAGDKDVICKGWWTSKSTQCRTQQSS</sequence>
<organism evidence="3 4">
    <name type="scientific">Ridgeia piscesae</name>
    <name type="common">Tubeworm</name>
    <dbReference type="NCBI Taxonomy" id="27915"/>
    <lineage>
        <taxon>Eukaryota</taxon>
        <taxon>Metazoa</taxon>
        <taxon>Spiralia</taxon>
        <taxon>Lophotrochozoa</taxon>
        <taxon>Annelida</taxon>
        <taxon>Polychaeta</taxon>
        <taxon>Sedentaria</taxon>
        <taxon>Canalipalpata</taxon>
        <taxon>Sabellida</taxon>
        <taxon>Siboglinidae</taxon>
        <taxon>Ridgeia</taxon>
    </lineage>
</organism>
<dbReference type="GO" id="GO:0009986">
    <property type="term" value="C:cell surface"/>
    <property type="evidence" value="ECO:0007669"/>
    <property type="project" value="TreeGrafter"/>
</dbReference>
<dbReference type="PANTHER" id="PTHR24046:SF5">
    <property type="entry name" value="EGF-LIKE DOMAIN-CONTAINING PROTEIN"/>
    <property type="match status" value="1"/>
</dbReference>
<reference evidence="3" key="1">
    <citation type="journal article" date="2023" name="Mol. Biol. Evol.">
        <title>Third-Generation Sequencing Reveals the Adaptive Role of the Epigenome in Three Deep-Sea Polychaetes.</title>
        <authorList>
            <person name="Perez M."/>
            <person name="Aroh O."/>
            <person name="Sun Y."/>
            <person name="Lan Y."/>
            <person name="Juniper S.K."/>
            <person name="Young C.R."/>
            <person name="Angers B."/>
            <person name="Qian P.Y."/>
        </authorList>
    </citation>
    <scope>NUCLEOTIDE SEQUENCE</scope>
    <source>
        <strain evidence="3">R07B-5</strain>
    </source>
</reference>
<dbReference type="PANTHER" id="PTHR24046">
    <property type="entry name" value="SIGNAL PEPTIDE, CUB AND EGF-LIKE DOMAIN-CONTAINING"/>
    <property type="match status" value="1"/>
</dbReference>
<keyword evidence="4" id="KW-1185">Reference proteome</keyword>
<dbReference type="Proteomes" id="UP001209878">
    <property type="component" value="Unassembled WGS sequence"/>
</dbReference>
<dbReference type="GO" id="GO:0005615">
    <property type="term" value="C:extracellular space"/>
    <property type="evidence" value="ECO:0007669"/>
    <property type="project" value="TreeGrafter"/>
</dbReference>
<evidence type="ECO:0000259" key="1">
    <source>
        <dbReference type="Pfam" id="PF01390"/>
    </source>
</evidence>
<feature type="domain" description="SEA" evidence="1">
    <location>
        <begin position="441"/>
        <end position="533"/>
    </location>
</feature>